<dbReference type="AlphaFoldDB" id="A0A2H1VAF9"/>
<organism evidence="1">
    <name type="scientific">Spodoptera frugiperda</name>
    <name type="common">Fall armyworm</name>
    <dbReference type="NCBI Taxonomy" id="7108"/>
    <lineage>
        <taxon>Eukaryota</taxon>
        <taxon>Metazoa</taxon>
        <taxon>Ecdysozoa</taxon>
        <taxon>Arthropoda</taxon>
        <taxon>Hexapoda</taxon>
        <taxon>Insecta</taxon>
        <taxon>Pterygota</taxon>
        <taxon>Neoptera</taxon>
        <taxon>Endopterygota</taxon>
        <taxon>Lepidoptera</taxon>
        <taxon>Glossata</taxon>
        <taxon>Ditrysia</taxon>
        <taxon>Noctuoidea</taxon>
        <taxon>Noctuidae</taxon>
        <taxon>Amphipyrinae</taxon>
        <taxon>Spodoptera</taxon>
    </lineage>
</organism>
<gene>
    <name evidence="1" type="ORF">SFRICE_003996</name>
</gene>
<sequence>MAALTKWLPGRLVRGSVEMLSWPLVAKGLLSHGECVSINHHACSMRVGDFKLIIRNYKPRFLHNVFLHPGKIIVVNEVDYVDESQMILLTPKKQITLSKDILFQNF</sequence>
<proteinExistence type="predicted"/>
<evidence type="ECO:0000313" key="1">
    <source>
        <dbReference type="EMBL" id="SOQ37829.1"/>
    </source>
</evidence>
<accession>A0A2H1VAF9</accession>
<protein>
    <submittedName>
        <fullName evidence="1">SFRICE_003996</fullName>
    </submittedName>
</protein>
<reference evidence="1" key="1">
    <citation type="submission" date="2016-07" db="EMBL/GenBank/DDBJ databases">
        <authorList>
            <person name="Bretaudeau A."/>
        </authorList>
    </citation>
    <scope>NUCLEOTIDE SEQUENCE</scope>
    <source>
        <strain evidence="1">Rice</strain>
        <tissue evidence="1">Whole body</tissue>
    </source>
</reference>
<dbReference type="EMBL" id="ODYU01001512">
    <property type="protein sequence ID" value="SOQ37829.1"/>
    <property type="molecule type" value="Genomic_DNA"/>
</dbReference>
<name>A0A2H1VAF9_SPOFR</name>